<evidence type="ECO:0000313" key="2">
    <source>
        <dbReference type="EMBL" id="TNN47512.1"/>
    </source>
</evidence>
<evidence type="ECO:0000313" key="3">
    <source>
        <dbReference type="Proteomes" id="UP000314294"/>
    </source>
</evidence>
<comment type="caution">
    <text evidence="2">The sequence shown here is derived from an EMBL/GenBank/DDBJ whole genome shotgun (WGS) entry which is preliminary data.</text>
</comment>
<protein>
    <submittedName>
        <fullName evidence="2">Uncharacterized protein</fullName>
    </submittedName>
</protein>
<keyword evidence="3" id="KW-1185">Reference proteome</keyword>
<reference evidence="2 3" key="1">
    <citation type="submission" date="2019-03" db="EMBL/GenBank/DDBJ databases">
        <title>First draft genome of Liparis tanakae, snailfish: a comprehensive survey of snailfish specific genes.</title>
        <authorList>
            <person name="Kim W."/>
            <person name="Song I."/>
            <person name="Jeong J.-H."/>
            <person name="Kim D."/>
            <person name="Kim S."/>
            <person name="Ryu S."/>
            <person name="Song J.Y."/>
            <person name="Lee S.K."/>
        </authorList>
    </citation>
    <scope>NUCLEOTIDE SEQUENCE [LARGE SCALE GENOMIC DNA]</scope>
    <source>
        <tissue evidence="2">Muscle</tissue>
    </source>
</reference>
<dbReference type="Proteomes" id="UP000314294">
    <property type="component" value="Unassembled WGS sequence"/>
</dbReference>
<feature type="compositionally biased region" description="Basic and acidic residues" evidence="1">
    <location>
        <begin position="85"/>
        <end position="105"/>
    </location>
</feature>
<sequence>MLNTTSPRATMVANEDPGPLRSLHLTPSRSSAGFYREMWRREVTSSRIQSGLSHLIYTSTVVRACTGDPLHLLNRNSTQRLQASESRRSHEEQQQRHEGGRRESAGRTGPGGYRPGEDVRVFLQGDEEDTL</sequence>
<dbReference type="EMBL" id="SRLO01000739">
    <property type="protein sequence ID" value="TNN47512.1"/>
    <property type="molecule type" value="Genomic_DNA"/>
</dbReference>
<gene>
    <name evidence="2" type="ORF">EYF80_042289</name>
</gene>
<name>A0A4Z2G4L8_9TELE</name>
<proteinExistence type="predicted"/>
<organism evidence="2 3">
    <name type="scientific">Liparis tanakae</name>
    <name type="common">Tanaka's snailfish</name>
    <dbReference type="NCBI Taxonomy" id="230148"/>
    <lineage>
        <taxon>Eukaryota</taxon>
        <taxon>Metazoa</taxon>
        <taxon>Chordata</taxon>
        <taxon>Craniata</taxon>
        <taxon>Vertebrata</taxon>
        <taxon>Euteleostomi</taxon>
        <taxon>Actinopterygii</taxon>
        <taxon>Neopterygii</taxon>
        <taxon>Teleostei</taxon>
        <taxon>Neoteleostei</taxon>
        <taxon>Acanthomorphata</taxon>
        <taxon>Eupercaria</taxon>
        <taxon>Perciformes</taxon>
        <taxon>Cottioidei</taxon>
        <taxon>Cottales</taxon>
        <taxon>Liparidae</taxon>
        <taxon>Liparis</taxon>
    </lineage>
</organism>
<feature type="region of interest" description="Disordered" evidence="1">
    <location>
        <begin position="1"/>
        <end position="24"/>
    </location>
</feature>
<dbReference type="AlphaFoldDB" id="A0A4Z2G4L8"/>
<feature type="compositionally biased region" description="Polar residues" evidence="1">
    <location>
        <begin position="74"/>
        <end position="84"/>
    </location>
</feature>
<feature type="region of interest" description="Disordered" evidence="1">
    <location>
        <begin position="73"/>
        <end position="131"/>
    </location>
</feature>
<accession>A0A4Z2G4L8</accession>
<evidence type="ECO:0000256" key="1">
    <source>
        <dbReference type="SAM" id="MobiDB-lite"/>
    </source>
</evidence>